<reference evidence="3 4" key="1">
    <citation type="submission" date="2020-07" db="EMBL/GenBank/DDBJ databases">
        <title>Taxonomic revisions and descriptions of new bacterial species based on genomic comparisons in the high-G+C-content subgroup of the family Alcaligenaceae.</title>
        <authorList>
            <person name="Szabo A."/>
            <person name="Felfoldi T."/>
        </authorList>
    </citation>
    <scope>NUCLEOTIDE SEQUENCE [LARGE SCALE GENOMIC DNA]</scope>
    <source>
        <strain evidence="3 4">LMG 24012</strain>
    </source>
</reference>
<evidence type="ECO:0000313" key="3">
    <source>
        <dbReference type="EMBL" id="NYT47840.1"/>
    </source>
</evidence>
<dbReference type="Gene3D" id="1.10.357.40">
    <property type="entry name" value="YbiA-like"/>
    <property type="match status" value="1"/>
</dbReference>
<evidence type="ECO:0008006" key="5">
    <source>
        <dbReference type="Google" id="ProtNLM"/>
    </source>
</evidence>
<evidence type="ECO:0000256" key="1">
    <source>
        <dbReference type="ARBA" id="ARBA00000022"/>
    </source>
</evidence>
<dbReference type="Proteomes" id="UP000559809">
    <property type="component" value="Unassembled WGS sequence"/>
</dbReference>
<gene>
    <name evidence="3" type="ORF">H0A72_00810</name>
</gene>
<dbReference type="InterPro" id="IPR012816">
    <property type="entry name" value="NADAR"/>
</dbReference>
<dbReference type="InterPro" id="IPR012596">
    <property type="entry name" value="Phage_T4_Y12G"/>
</dbReference>
<dbReference type="RefSeq" id="WP_180152923.1">
    <property type="nucleotide sequence ID" value="NZ_JACCEM010000001.1"/>
</dbReference>
<dbReference type="EMBL" id="JACCEM010000001">
    <property type="protein sequence ID" value="NYT47840.1"/>
    <property type="molecule type" value="Genomic_DNA"/>
</dbReference>
<comment type="catalytic activity">
    <reaction evidence="2">
        <text>2,5-diamino-6-hydroxy-4-(5-phosphoribosylamino)-pyrimidine + H2O = 2,5,6-triamino-4-hydroxypyrimidine + D-ribose 5-phosphate</text>
        <dbReference type="Rhea" id="RHEA:23436"/>
        <dbReference type="ChEBI" id="CHEBI:15377"/>
        <dbReference type="ChEBI" id="CHEBI:58614"/>
        <dbReference type="ChEBI" id="CHEBI:78346"/>
        <dbReference type="ChEBI" id="CHEBI:137796"/>
    </reaction>
</comment>
<protein>
    <recommendedName>
        <fullName evidence="5">Riboflavin biosynthesis intermediates N-glycosidase</fullName>
    </recommendedName>
</protein>
<accession>A0A853FYB6</accession>
<evidence type="ECO:0000256" key="2">
    <source>
        <dbReference type="ARBA" id="ARBA00000751"/>
    </source>
</evidence>
<comment type="catalytic activity">
    <reaction evidence="1">
        <text>5-amino-6-(5-phospho-D-ribosylamino)uracil + H2O = 5,6-diaminouracil + D-ribose 5-phosphate</text>
        <dbReference type="Rhea" id="RHEA:55020"/>
        <dbReference type="ChEBI" id="CHEBI:15377"/>
        <dbReference type="ChEBI" id="CHEBI:46252"/>
        <dbReference type="ChEBI" id="CHEBI:58453"/>
        <dbReference type="ChEBI" id="CHEBI:78346"/>
    </reaction>
</comment>
<dbReference type="Pfam" id="PF08010">
    <property type="entry name" value="Phage_30_3"/>
    <property type="match status" value="1"/>
</dbReference>
<comment type="caution">
    <text evidence="3">The sequence shown here is derived from an EMBL/GenBank/DDBJ whole genome shotgun (WGS) entry which is preliminary data.</text>
</comment>
<proteinExistence type="predicted"/>
<organism evidence="3 4">
    <name type="scientific">Parapusillimonas granuli</name>
    <dbReference type="NCBI Taxonomy" id="380911"/>
    <lineage>
        <taxon>Bacteria</taxon>
        <taxon>Pseudomonadati</taxon>
        <taxon>Pseudomonadota</taxon>
        <taxon>Betaproteobacteria</taxon>
        <taxon>Burkholderiales</taxon>
        <taxon>Alcaligenaceae</taxon>
        <taxon>Parapusillimonas</taxon>
    </lineage>
</organism>
<dbReference type="InterPro" id="IPR037238">
    <property type="entry name" value="YbiA-like_sf"/>
</dbReference>
<dbReference type="AlphaFoldDB" id="A0A853FYB6"/>
<dbReference type="SUPFAM" id="SSF143990">
    <property type="entry name" value="YbiA-like"/>
    <property type="match status" value="1"/>
</dbReference>
<dbReference type="CDD" id="cd15457">
    <property type="entry name" value="NADAR"/>
    <property type="match status" value="1"/>
</dbReference>
<keyword evidence="4" id="KW-1185">Reference proteome</keyword>
<evidence type="ECO:0000313" key="4">
    <source>
        <dbReference type="Proteomes" id="UP000559809"/>
    </source>
</evidence>
<sequence>MPATPSSLNVAYTSTDWRGVALSNFTLSPFVLDDTLLASVEGFIQGIKFPEDDPRRAQAFHSSAWDAKRAGEQAGRSAVYWSGQSIPFGSIEHHRLVARAVRARITQSLGLRTVLMSTKGMTLVHDTGHGPEPAVTSLPAAMFCATLAQLRDELLAEAR</sequence>
<name>A0A853FYB6_9BURK</name>